<accession>M7U7N1</accession>
<dbReference type="Proteomes" id="UP000012045">
    <property type="component" value="Unassembled WGS sequence"/>
</dbReference>
<evidence type="ECO:0000313" key="2">
    <source>
        <dbReference type="EMBL" id="EMR89709.1"/>
    </source>
</evidence>
<feature type="transmembrane region" description="Helical" evidence="1">
    <location>
        <begin position="65"/>
        <end position="89"/>
    </location>
</feature>
<sequence>MAHPSSDLPLRKFFDSDAEKSEVKAVLAHFEIPLSNASTRDLEEGINGTDNTDGNVSRADGGRDAWLFLAACFLFEALIWGFPFAFGVFQTYYSTHSPFDEHASGIAVIGTCATGIIKRKGLALGVMWSG</sequence>
<keyword evidence="1" id="KW-0472">Membrane</keyword>
<name>M7U7N1_BOTF1</name>
<dbReference type="EMBL" id="KB707733">
    <property type="protein sequence ID" value="EMR89709.1"/>
    <property type="molecule type" value="Genomic_DNA"/>
</dbReference>
<dbReference type="HOGENOM" id="CLU_1937829_0_0_1"/>
<gene>
    <name evidence="2" type="ORF">BcDW1_1641</name>
</gene>
<reference evidence="3" key="1">
    <citation type="journal article" date="2013" name="Genome Announc.">
        <title>Draft genome sequence of Botrytis cinerea BcDW1, inoculum for noble rot of grape berries.</title>
        <authorList>
            <person name="Blanco-Ulate B."/>
            <person name="Allen G."/>
            <person name="Powell A.L."/>
            <person name="Cantu D."/>
        </authorList>
    </citation>
    <scope>NUCLEOTIDE SEQUENCE [LARGE SCALE GENOMIC DNA]</scope>
    <source>
        <strain evidence="3">BcDW1</strain>
    </source>
</reference>
<keyword evidence="1" id="KW-1133">Transmembrane helix</keyword>
<evidence type="ECO:0000256" key="1">
    <source>
        <dbReference type="SAM" id="Phobius"/>
    </source>
</evidence>
<organism evidence="2 3">
    <name type="scientific">Botryotinia fuckeliana (strain BcDW1)</name>
    <name type="common">Noble rot fungus</name>
    <name type="synonym">Botrytis cinerea</name>
    <dbReference type="NCBI Taxonomy" id="1290391"/>
    <lineage>
        <taxon>Eukaryota</taxon>
        <taxon>Fungi</taxon>
        <taxon>Dikarya</taxon>
        <taxon>Ascomycota</taxon>
        <taxon>Pezizomycotina</taxon>
        <taxon>Leotiomycetes</taxon>
        <taxon>Helotiales</taxon>
        <taxon>Sclerotiniaceae</taxon>
        <taxon>Botrytis</taxon>
    </lineage>
</organism>
<dbReference type="AlphaFoldDB" id="M7U7N1"/>
<dbReference type="OrthoDB" id="2213137at2759"/>
<proteinExistence type="predicted"/>
<protein>
    <submittedName>
        <fullName evidence="2">Putative mfs monocarboxylate protein</fullName>
    </submittedName>
</protein>
<keyword evidence="1" id="KW-0812">Transmembrane</keyword>
<evidence type="ECO:0000313" key="3">
    <source>
        <dbReference type="Proteomes" id="UP000012045"/>
    </source>
</evidence>